<name>A0A914BLN1_PATMI</name>
<dbReference type="PROSITE" id="PS00028">
    <property type="entry name" value="ZINC_FINGER_C2H2_1"/>
    <property type="match status" value="4"/>
</dbReference>
<evidence type="ECO:0000256" key="6">
    <source>
        <dbReference type="SAM" id="MobiDB-lite"/>
    </source>
</evidence>
<dbReference type="PANTHER" id="PTHR24379:SF121">
    <property type="entry name" value="C2H2-TYPE DOMAIN-CONTAINING PROTEIN"/>
    <property type="match status" value="1"/>
</dbReference>
<feature type="region of interest" description="Disordered" evidence="6">
    <location>
        <begin position="951"/>
        <end position="978"/>
    </location>
</feature>
<dbReference type="Proteomes" id="UP000887568">
    <property type="component" value="Unplaced"/>
</dbReference>
<feature type="region of interest" description="Disordered" evidence="6">
    <location>
        <begin position="513"/>
        <end position="562"/>
    </location>
</feature>
<dbReference type="GO" id="GO:0008270">
    <property type="term" value="F:zinc ion binding"/>
    <property type="evidence" value="ECO:0007669"/>
    <property type="project" value="UniProtKB-KW"/>
</dbReference>
<proteinExistence type="predicted"/>
<feature type="domain" description="C2H2-type" evidence="7">
    <location>
        <begin position="1323"/>
        <end position="1350"/>
    </location>
</feature>
<dbReference type="SUPFAM" id="SSF57667">
    <property type="entry name" value="beta-beta-alpha zinc fingers"/>
    <property type="match status" value="5"/>
</dbReference>
<evidence type="ECO:0000259" key="7">
    <source>
        <dbReference type="PROSITE" id="PS50157"/>
    </source>
</evidence>
<keyword evidence="4" id="KW-0862">Zinc</keyword>
<keyword evidence="1" id="KW-0479">Metal-binding</keyword>
<dbReference type="OrthoDB" id="10066771at2759"/>
<keyword evidence="3 5" id="KW-0863">Zinc-finger</keyword>
<feature type="domain" description="C2H2-type" evidence="7">
    <location>
        <begin position="1200"/>
        <end position="1222"/>
    </location>
</feature>
<feature type="region of interest" description="Disordered" evidence="6">
    <location>
        <begin position="320"/>
        <end position="356"/>
    </location>
</feature>
<feature type="domain" description="C2H2-type" evidence="7">
    <location>
        <begin position="368"/>
        <end position="395"/>
    </location>
</feature>
<evidence type="ECO:0000256" key="2">
    <source>
        <dbReference type="ARBA" id="ARBA00022737"/>
    </source>
</evidence>
<feature type="region of interest" description="Disordered" evidence="6">
    <location>
        <begin position="71"/>
        <end position="100"/>
    </location>
</feature>
<evidence type="ECO:0000256" key="5">
    <source>
        <dbReference type="PROSITE-ProRule" id="PRU00042"/>
    </source>
</evidence>
<feature type="region of interest" description="Disordered" evidence="6">
    <location>
        <begin position="1281"/>
        <end position="1310"/>
    </location>
</feature>
<feature type="region of interest" description="Disordered" evidence="6">
    <location>
        <begin position="1"/>
        <end position="40"/>
    </location>
</feature>
<feature type="compositionally biased region" description="Polar residues" evidence="6">
    <location>
        <begin position="14"/>
        <end position="32"/>
    </location>
</feature>
<organism evidence="8 9">
    <name type="scientific">Patiria miniata</name>
    <name type="common">Bat star</name>
    <name type="synonym">Asterina miniata</name>
    <dbReference type="NCBI Taxonomy" id="46514"/>
    <lineage>
        <taxon>Eukaryota</taxon>
        <taxon>Metazoa</taxon>
        <taxon>Echinodermata</taxon>
        <taxon>Eleutherozoa</taxon>
        <taxon>Asterozoa</taxon>
        <taxon>Asteroidea</taxon>
        <taxon>Valvatacea</taxon>
        <taxon>Valvatida</taxon>
        <taxon>Asterinidae</taxon>
        <taxon>Patiria</taxon>
    </lineage>
</organism>
<dbReference type="GeneID" id="119744773"/>
<dbReference type="InterPro" id="IPR013087">
    <property type="entry name" value="Znf_C2H2_type"/>
</dbReference>
<feature type="domain" description="C2H2-type" evidence="7">
    <location>
        <begin position="1172"/>
        <end position="1199"/>
    </location>
</feature>
<feature type="compositionally biased region" description="Polar residues" evidence="6">
    <location>
        <begin position="545"/>
        <end position="562"/>
    </location>
</feature>
<feature type="domain" description="C2H2-type" evidence="7">
    <location>
        <begin position="1029"/>
        <end position="1056"/>
    </location>
</feature>
<evidence type="ECO:0000313" key="8">
    <source>
        <dbReference type="EnsemblMetazoa" id="XP_038076835.1"/>
    </source>
</evidence>
<feature type="domain" description="C2H2-type" evidence="7">
    <location>
        <begin position="1056"/>
        <end position="1083"/>
    </location>
</feature>
<keyword evidence="9" id="KW-1185">Reference proteome</keyword>
<keyword evidence="2" id="KW-0677">Repeat</keyword>
<evidence type="ECO:0000256" key="4">
    <source>
        <dbReference type="ARBA" id="ARBA00022833"/>
    </source>
</evidence>
<sequence>MEESSQLVPVLVEPTSTVDLTEIPSRSHQATPSPRGGVDSCAIMSEGTRSSSPRVMESRCLKVTFNPETQNGPGCISKNTGSEMSSTSPHRHHANTPPSKDDVLSVVIEKLTELVNDSERMQGGSTPSVCRESKRMGSPKRGDPLYKCPKCPCLFALSAKQLQSKAAVLCECCENAEKLKECKGKTVKGQLTGLPTFTSADETKVNCELCSHVAVGYVDLLYHLLSKHKDAKICKCKFCDFFTTIEMRIQEHATVHHAPRVYRCSICPFVADKVVGLRQHMKDHDMHRELVLKCSECGFSCQCEDILRNHMWEHIPSISKTSAKTRKSNSTGMIPTSNPGRNSDEMSQPVLSPSLPTQTTDIEQPYIFKCLLCGYLCDRLATLKAHAWRHAGEKGCSYPVVDDDEYLKRNFSSAPSQTSPSGKSYPLEASSSIKAAETARESTAYMYDGVRGTDDTNEKEVLAEHESNMSHGCCCGPTHSSDESSSCRCEGINILPSSVSHIKELLLQKNQQKLSQKSNKANDAGKKPFATEQYRQPTSEKENQSECPSAPRQNTSSSKTCEFQASDGVNTVRCGNLAENGKPALEKGSKSNELEPQVLVIDPVDPLMLFLDLDVSIPEPAAVVEAVTEQNSALPHQEQLETTDDVFIPPSNRTRESVGTADRPESYTKVSAADLSSEILLSSMPLYEEVTEATAQYAENDGKCPQKCESEVPQQGFEENSKNLTIPQAANTWRRDDTPNSCDEIKDDEKNLGVTPGQVESVPSFLETSSPSECGHFFHQPYQGQESVSSSVKPQENPTKHLMKSGSRLMHIDMDLTETVVEHAIKQTPPRSQNPAKSTLCESEQMSCQESIQAITCETVSQSKWKEGSIINPGSSDHGSTDGSLQIAQQCERIEEKQLNNNTEIEPLSGGQKRGADLTASDMSNGAKRICHHEEKSNAEMPLPIIKEGLCTESTTDGQGRPVSDPETKLGRNEMPSDISSDEDSIVNFFMNVVSGCDKPYQCKLCSKTSETYSSLKQHLKVHLVHNSFRCPLCKECFESLDNLRLHILEHYKELHRCSECSAFFQTKNELHVHRQSHASLKVPKCEECGITMLTWADYDSHCETVHGNLGKPPVRCSHCGEGFINTNTLLLHTLSCPVRKIRSCKECGFTSESAEGVQDHVKECHHKPKFYKCNLCDYKSSAKNGIKNHMKFHSKDRPYKCQQCSFTGAYPQSLRSHMRMHMQPDWRPDCLSSELPEQYKCKLCCYTCNYLPSLKSHMWRHASDPNYSYKGNQNIITDTATTSNSSSTSTTVSDTCTTPPISTPAFQGPNERSGVMHNLVTFCCQDCGFQSTDRAQLVEHLKTHLPSEILETERKQS</sequence>
<protein>
    <recommendedName>
        <fullName evidence="7">C2H2-type domain-containing protein</fullName>
    </recommendedName>
</protein>
<evidence type="ECO:0000313" key="9">
    <source>
        <dbReference type="Proteomes" id="UP000887568"/>
    </source>
</evidence>
<evidence type="ECO:0000256" key="1">
    <source>
        <dbReference type="ARBA" id="ARBA00022723"/>
    </source>
</evidence>
<dbReference type="OMA" id="ELEAHIW"/>
<feature type="compositionally biased region" description="Low complexity" evidence="6">
    <location>
        <begin position="1281"/>
        <end position="1299"/>
    </location>
</feature>
<evidence type="ECO:0000256" key="3">
    <source>
        <dbReference type="ARBA" id="ARBA00022771"/>
    </source>
</evidence>
<dbReference type="PANTHER" id="PTHR24379">
    <property type="entry name" value="KRAB AND ZINC FINGER DOMAIN-CONTAINING"/>
    <property type="match status" value="1"/>
</dbReference>
<dbReference type="RefSeq" id="XP_038076835.1">
    <property type="nucleotide sequence ID" value="XM_038220907.1"/>
</dbReference>
<dbReference type="SMART" id="SM00355">
    <property type="entry name" value="ZnF_C2H2"/>
    <property type="match status" value="15"/>
</dbReference>
<dbReference type="Gene3D" id="3.30.160.60">
    <property type="entry name" value="Classic Zinc Finger"/>
    <property type="match status" value="5"/>
</dbReference>
<feature type="compositionally biased region" description="Polar residues" evidence="6">
    <location>
        <begin position="71"/>
        <end position="88"/>
    </location>
</feature>
<dbReference type="PROSITE" id="PS50157">
    <property type="entry name" value="ZINC_FINGER_C2H2_2"/>
    <property type="match status" value="7"/>
</dbReference>
<reference evidence="8" key="1">
    <citation type="submission" date="2022-11" db="UniProtKB">
        <authorList>
            <consortium name="EnsemblMetazoa"/>
        </authorList>
    </citation>
    <scope>IDENTIFICATION</scope>
</reference>
<dbReference type="EnsemblMetazoa" id="XM_038220907.1">
    <property type="protein sequence ID" value="XP_038076835.1"/>
    <property type="gene ID" value="LOC119744773"/>
</dbReference>
<dbReference type="InterPro" id="IPR036236">
    <property type="entry name" value="Znf_C2H2_sf"/>
</dbReference>
<feature type="domain" description="C2H2-type" evidence="7">
    <location>
        <begin position="1001"/>
        <end position="1028"/>
    </location>
</feature>
<accession>A0A914BLN1</accession>